<keyword evidence="2" id="KW-0472">Membrane</keyword>
<protein>
    <submittedName>
        <fullName evidence="3">Uncharacterized protein</fullName>
    </submittedName>
</protein>
<organism evidence="3 4">
    <name type="scientific">Gymnopus androsaceus JB14</name>
    <dbReference type="NCBI Taxonomy" id="1447944"/>
    <lineage>
        <taxon>Eukaryota</taxon>
        <taxon>Fungi</taxon>
        <taxon>Dikarya</taxon>
        <taxon>Basidiomycota</taxon>
        <taxon>Agaricomycotina</taxon>
        <taxon>Agaricomycetes</taxon>
        <taxon>Agaricomycetidae</taxon>
        <taxon>Agaricales</taxon>
        <taxon>Marasmiineae</taxon>
        <taxon>Omphalotaceae</taxon>
        <taxon>Gymnopus</taxon>
    </lineage>
</organism>
<keyword evidence="4" id="KW-1185">Reference proteome</keyword>
<dbReference type="PANTHER" id="PTHR35872:SF2">
    <property type="entry name" value="INTEGRAL MEMBRANE PROTEIN (AFU_ORTHOLOGUE AFUA_5G07110)"/>
    <property type="match status" value="1"/>
</dbReference>
<feature type="compositionally biased region" description="Polar residues" evidence="1">
    <location>
        <begin position="11"/>
        <end position="21"/>
    </location>
</feature>
<evidence type="ECO:0000313" key="3">
    <source>
        <dbReference type="EMBL" id="KAE9397111.1"/>
    </source>
</evidence>
<name>A0A6A4HHV1_9AGAR</name>
<dbReference type="AlphaFoldDB" id="A0A6A4HHV1"/>
<dbReference type="EMBL" id="ML769502">
    <property type="protein sequence ID" value="KAE9397111.1"/>
    <property type="molecule type" value="Genomic_DNA"/>
</dbReference>
<sequence length="529" mass="58030">MPSVRIKKHSYSSLGNQSVSPSEGYPPRSLANLFKRGPQEGPSSRSPHEGPTTGRIPTATTMGRRTGSRVQDHLLPLLGQERGRARAMSLPHRYRLNQPSPVGSGVVTLEGEAVDVQVSGGGEPGRIDSALSLSSYNDPEISELDHHHDDIVEHLDVIDPQVATATDLTNAANSILIPPFSFYSRRPVVTLSPPPLPTIDSARTSEEEGQTVLEDSLDRHVEDVMKRRDKIRRSLKGVWSFLKTPLGIVTGIYGFLVVFWGAAIVFFLAKIINFHNANTQGFWVEVSSQVVNGLFTVTGIGLIPSRVLDTIRISKIYSYKRRTRELRAKAGLPQLFDEDDLPDPLYDPNYVHVLTDKEQKDLHRRMCHEQLSIPTPHGTETHRAFPIGYALLICCLNDMNSVFQIILCGTMWGLNRFQRPAWSTGILIPLGFLSGIGAAVFIFLGSKKTKRTEEVEKRLKAALNSDYDGSEEHESSADIEDTVSRPSDVTGLKAIAEGSPGGGPSGEEEEEGVDEDNIPAAAKESSIVS</sequence>
<keyword evidence="2" id="KW-1133">Transmembrane helix</keyword>
<dbReference type="PANTHER" id="PTHR35872">
    <property type="entry name" value="INTEGRAL MEMBRANE PROTEIN (AFU_ORTHOLOGUE AFUA_5G07110)"/>
    <property type="match status" value="1"/>
</dbReference>
<feature type="transmembrane region" description="Helical" evidence="2">
    <location>
        <begin position="246"/>
        <end position="269"/>
    </location>
</feature>
<dbReference type="Pfam" id="PF11204">
    <property type="entry name" value="DUF2985"/>
    <property type="match status" value="1"/>
</dbReference>
<feature type="compositionally biased region" description="Acidic residues" evidence="1">
    <location>
        <begin position="506"/>
        <end position="517"/>
    </location>
</feature>
<evidence type="ECO:0000256" key="2">
    <source>
        <dbReference type="SAM" id="Phobius"/>
    </source>
</evidence>
<feature type="region of interest" description="Disordered" evidence="1">
    <location>
        <begin position="465"/>
        <end position="529"/>
    </location>
</feature>
<feature type="compositionally biased region" description="Basic residues" evidence="1">
    <location>
        <begin position="1"/>
        <end position="10"/>
    </location>
</feature>
<reference evidence="3" key="1">
    <citation type="journal article" date="2019" name="Environ. Microbiol.">
        <title>Fungal ecological strategies reflected in gene transcription - a case study of two litter decomposers.</title>
        <authorList>
            <person name="Barbi F."/>
            <person name="Kohler A."/>
            <person name="Barry K."/>
            <person name="Baskaran P."/>
            <person name="Daum C."/>
            <person name="Fauchery L."/>
            <person name="Ihrmark K."/>
            <person name="Kuo A."/>
            <person name="LaButti K."/>
            <person name="Lipzen A."/>
            <person name="Morin E."/>
            <person name="Grigoriev I.V."/>
            <person name="Henrissat B."/>
            <person name="Lindahl B."/>
            <person name="Martin F."/>
        </authorList>
    </citation>
    <scope>NUCLEOTIDE SEQUENCE</scope>
    <source>
        <strain evidence="3">JB14</strain>
    </source>
</reference>
<dbReference type="Proteomes" id="UP000799118">
    <property type="component" value="Unassembled WGS sequence"/>
</dbReference>
<feature type="transmembrane region" description="Helical" evidence="2">
    <location>
        <begin position="389"/>
        <end position="414"/>
    </location>
</feature>
<feature type="region of interest" description="Disordered" evidence="1">
    <location>
        <begin position="1"/>
        <end position="68"/>
    </location>
</feature>
<dbReference type="InterPro" id="IPR021369">
    <property type="entry name" value="DUF2985"/>
</dbReference>
<evidence type="ECO:0000256" key="1">
    <source>
        <dbReference type="SAM" id="MobiDB-lite"/>
    </source>
</evidence>
<accession>A0A6A4HHV1</accession>
<dbReference type="OrthoDB" id="3365211at2759"/>
<keyword evidence="2" id="KW-0812">Transmembrane</keyword>
<gene>
    <name evidence="3" type="ORF">BT96DRAFT_996076</name>
</gene>
<evidence type="ECO:0000313" key="4">
    <source>
        <dbReference type="Proteomes" id="UP000799118"/>
    </source>
</evidence>
<proteinExistence type="predicted"/>
<feature type="transmembrane region" description="Helical" evidence="2">
    <location>
        <begin position="426"/>
        <end position="444"/>
    </location>
</feature>